<name>A0A6G1IZ74_9PLEO</name>
<dbReference type="Proteomes" id="UP000799291">
    <property type="component" value="Unassembled WGS sequence"/>
</dbReference>
<feature type="region of interest" description="Disordered" evidence="1">
    <location>
        <begin position="1"/>
        <end position="37"/>
    </location>
</feature>
<accession>A0A6G1IZ74</accession>
<feature type="compositionally biased region" description="Polar residues" evidence="1">
    <location>
        <begin position="1"/>
        <end position="15"/>
    </location>
</feature>
<evidence type="ECO:0000313" key="2">
    <source>
        <dbReference type="EMBL" id="KAF2683240.1"/>
    </source>
</evidence>
<keyword evidence="3" id="KW-1185">Reference proteome</keyword>
<dbReference type="OrthoDB" id="25896at2759"/>
<evidence type="ECO:0000256" key="1">
    <source>
        <dbReference type="SAM" id="MobiDB-lite"/>
    </source>
</evidence>
<protein>
    <submittedName>
        <fullName evidence="2">Uncharacterized protein</fullName>
    </submittedName>
</protein>
<feature type="compositionally biased region" description="Polar residues" evidence="1">
    <location>
        <begin position="24"/>
        <end position="37"/>
    </location>
</feature>
<organism evidence="2 3">
    <name type="scientific">Lentithecium fluviatile CBS 122367</name>
    <dbReference type="NCBI Taxonomy" id="1168545"/>
    <lineage>
        <taxon>Eukaryota</taxon>
        <taxon>Fungi</taxon>
        <taxon>Dikarya</taxon>
        <taxon>Ascomycota</taxon>
        <taxon>Pezizomycotina</taxon>
        <taxon>Dothideomycetes</taxon>
        <taxon>Pleosporomycetidae</taxon>
        <taxon>Pleosporales</taxon>
        <taxon>Massarineae</taxon>
        <taxon>Lentitheciaceae</taxon>
        <taxon>Lentithecium</taxon>
    </lineage>
</organism>
<gene>
    <name evidence="2" type="ORF">K458DRAFT_43963</name>
</gene>
<proteinExistence type="predicted"/>
<dbReference type="AlphaFoldDB" id="A0A6G1IZ74"/>
<reference evidence="2" key="1">
    <citation type="journal article" date="2020" name="Stud. Mycol.">
        <title>101 Dothideomycetes genomes: a test case for predicting lifestyles and emergence of pathogens.</title>
        <authorList>
            <person name="Haridas S."/>
            <person name="Albert R."/>
            <person name="Binder M."/>
            <person name="Bloem J."/>
            <person name="Labutti K."/>
            <person name="Salamov A."/>
            <person name="Andreopoulos B."/>
            <person name="Baker S."/>
            <person name="Barry K."/>
            <person name="Bills G."/>
            <person name="Bluhm B."/>
            <person name="Cannon C."/>
            <person name="Castanera R."/>
            <person name="Culley D."/>
            <person name="Daum C."/>
            <person name="Ezra D."/>
            <person name="Gonzalez J."/>
            <person name="Henrissat B."/>
            <person name="Kuo A."/>
            <person name="Liang C."/>
            <person name="Lipzen A."/>
            <person name="Lutzoni F."/>
            <person name="Magnuson J."/>
            <person name="Mondo S."/>
            <person name="Nolan M."/>
            <person name="Ohm R."/>
            <person name="Pangilinan J."/>
            <person name="Park H.-J."/>
            <person name="Ramirez L."/>
            <person name="Alfaro M."/>
            <person name="Sun H."/>
            <person name="Tritt A."/>
            <person name="Yoshinaga Y."/>
            <person name="Zwiers L.-H."/>
            <person name="Turgeon B."/>
            <person name="Goodwin S."/>
            <person name="Spatafora J."/>
            <person name="Crous P."/>
            <person name="Grigoriev I."/>
        </authorList>
    </citation>
    <scope>NUCLEOTIDE SEQUENCE</scope>
    <source>
        <strain evidence="2">CBS 122367</strain>
    </source>
</reference>
<evidence type="ECO:0000313" key="3">
    <source>
        <dbReference type="Proteomes" id="UP000799291"/>
    </source>
</evidence>
<dbReference type="EMBL" id="MU005584">
    <property type="protein sequence ID" value="KAF2683240.1"/>
    <property type="molecule type" value="Genomic_DNA"/>
</dbReference>
<sequence>MPSQPTNVVSTTPSRYPQDPSEKPLQQSQKKTEPTNNVVLRAFGPHRKNNGGNFADEAEALFTVSQTTKQRSEYLPRLDTARNLQRPFEAPEVVPADFEGMHSKSPHAGPSSEKYPAFLTESDYADRLLSLPAGIDNAWMPLKRPAMHNRYHGFCKGAWEIRKAIPKGLKVQMTPTSKEPIIHWACKECKFKSRAPSADALPNHILFNQKYGVRYRWLFLAKSHRGTASSYDVPENYWYGCIICAA</sequence>